<comment type="caution">
    <text evidence="2">The sequence shown here is derived from an EMBL/GenBank/DDBJ whole genome shotgun (WGS) entry which is preliminary data.</text>
</comment>
<keyword evidence="1" id="KW-0812">Transmembrane</keyword>
<feature type="transmembrane region" description="Helical" evidence="1">
    <location>
        <begin position="21"/>
        <end position="41"/>
    </location>
</feature>
<dbReference type="RefSeq" id="WP_380652906.1">
    <property type="nucleotide sequence ID" value="NZ_JBHRVQ010000001.1"/>
</dbReference>
<keyword evidence="3" id="KW-1185">Reference proteome</keyword>
<keyword evidence="1" id="KW-0472">Membrane</keyword>
<organism evidence="2 3">
    <name type="scientific">Salinicoccus sesuvii</name>
    <dbReference type="NCBI Taxonomy" id="868281"/>
    <lineage>
        <taxon>Bacteria</taxon>
        <taxon>Bacillati</taxon>
        <taxon>Bacillota</taxon>
        <taxon>Bacilli</taxon>
        <taxon>Bacillales</taxon>
        <taxon>Staphylococcaceae</taxon>
        <taxon>Salinicoccus</taxon>
    </lineage>
</organism>
<sequence length="190" mass="21508">MADRSYPFYDRESLEKRRTPKIAIIAGLMIILTCVFINLIVMPHYLWVFYVMGTVIYAVVSLNHTILSKSHLGSKIVGQVASLTLLLLLIDSQSGFFKWSINYAVPFLVVAGLVMVTLSILTKRLKWKGHISSVLMVTLSFLPAVLYFSGFSTVIWPSAVASLYSLMLIVCFFVYAHHAVWSQLSRRFHI</sequence>
<dbReference type="InterPro" id="IPR046283">
    <property type="entry name" value="DUF6320"/>
</dbReference>
<keyword evidence="1" id="KW-1133">Transmembrane helix</keyword>
<accession>A0ABV7N590</accession>
<evidence type="ECO:0000313" key="2">
    <source>
        <dbReference type="EMBL" id="MFC3388044.1"/>
    </source>
</evidence>
<proteinExistence type="predicted"/>
<feature type="transmembrane region" description="Helical" evidence="1">
    <location>
        <begin position="134"/>
        <end position="156"/>
    </location>
</feature>
<feature type="transmembrane region" description="Helical" evidence="1">
    <location>
        <begin position="162"/>
        <end position="181"/>
    </location>
</feature>
<dbReference type="EMBL" id="JBHRVQ010000001">
    <property type="protein sequence ID" value="MFC3388044.1"/>
    <property type="molecule type" value="Genomic_DNA"/>
</dbReference>
<feature type="transmembrane region" description="Helical" evidence="1">
    <location>
        <begin position="47"/>
        <end position="64"/>
    </location>
</feature>
<evidence type="ECO:0000313" key="3">
    <source>
        <dbReference type="Proteomes" id="UP001595637"/>
    </source>
</evidence>
<dbReference type="Pfam" id="PF19845">
    <property type="entry name" value="DUF6320"/>
    <property type="match status" value="1"/>
</dbReference>
<dbReference type="Proteomes" id="UP001595637">
    <property type="component" value="Unassembled WGS sequence"/>
</dbReference>
<reference evidence="3" key="1">
    <citation type="journal article" date="2019" name="Int. J. Syst. Evol. Microbiol.">
        <title>The Global Catalogue of Microorganisms (GCM) 10K type strain sequencing project: providing services to taxonomists for standard genome sequencing and annotation.</title>
        <authorList>
            <consortium name="The Broad Institute Genomics Platform"/>
            <consortium name="The Broad Institute Genome Sequencing Center for Infectious Disease"/>
            <person name="Wu L."/>
            <person name="Ma J."/>
        </authorList>
    </citation>
    <scope>NUCLEOTIDE SEQUENCE [LARGE SCALE GENOMIC DNA]</scope>
    <source>
        <strain evidence="3">CCM 7756</strain>
    </source>
</reference>
<evidence type="ECO:0000256" key="1">
    <source>
        <dbReference type="SAM" id="Phobius"/>
    </source>
</evidence>
<name>A0ABV7N590_9STAP</name>
<gene>
    <name evidence="2" type="ORF">ACFOEO_05585</name>
</gene>
<feature type="transmembrane region" description="Helical" evidence="1">
    <location>
        <begin position="103"/>
        <end position="122"/>
    </location>
</feature>
<protein>
    <submittedName>
        <fullName evidence="2">DUF6320 domain-containing protein</fullName>
    </submittedName>
</protein>